<keyword evidence="2" id="KW-1185">Reference proteome</keyword>
<dbReference type="EMBL" id="CM042883">
    <property type="protein sequence ID" value="KAI4373878.1"/>
    <property type="molecule type" value="Genomic_DNA"/>
</dbReference>
<sequence>MQRQVVQGLTPEQLHKLLEIDEISSPFGCPLLEFCDDELFPETMWGSEITSCSNCSLEDYNIDSVDLSLLRSAKEFSNVLQEKRVALDTTPMKTATDATTAVLENNNHSMIFYSSDEMENDISASIDFPFFSVPPFIRTRDEQSEFQLSDDASKPLQSNYHDMVPLPPIVVGPRVFHSVYRDEHLSLVPSYMAMNPSSPSCSLLSPGAQSYISTNMNPSLSADGSGIHAASILMKPNMQTLELDFQGDGSGLFSPNSTQAFSIDNLQGFCGGSQNNVMRHRGTTPLPLHTSSMGEPTFKLEKLSVEQRQEKIHRYMKKRNERNFSKKIKYACRKTLADSRLRVRGRFAKNDETGERT</sequence>
<gene>
    <name evidence="1" type="ORF">MLD38_011942</name>
</gene>
<evidence type="ECO:0000313" key="2">
    <source>
        <dbReference type="Proteomes" id="UP001057402"/>
    </source>
</evidence>
<accession>A0ACB9R8W1</accession>
<name>A0ACB9R8W1_9MYRT</name>
<proteinExistence type="predicted"/>
<comment type="caution">
    <text evidence="1">The sequence shown here is derived from an EMBL/GenBank/DDBJ whole genome shotgun (WGS) entry which is preliminary data.</text>
</comment>
<protein>
    <submittedName>
        <fullName evidence="1">Uncharacterized protein</fullName>
    </submittedName>
</protein>
<reference evidence="2" key="1">
    <citation type="journal article" date="2023" name="Front. Plant Sci.">
        <title>Chromosomal-level genome assembly of Melastoma candidum provides insights into trichome evolution.</title>
        <authorList>
            <person name="Zhong Y."/>
            <person name="Wu W."/>
            <person name="Sun C."/>
            <person name="Zou P."/>
            <person name="Liu Y."/>
            <person name="Dai S."/>
            <person name="Zhou R."/>
        </authorList>
    </citation>
    <scope>NUCLEOTIDE SEQUENCE [LARGE SCALE GENOMIC DNA]</scope>
</reference>
<evidence type="ECO:0000313" key="1">
    <source>
        <dbReference type="EMBL" id="KAI4373878.1"/>
    </source>
</evidence>
<dbReference type="Proteomes" id="UP001057402">
    <property type="component" value="Chromosome 4"/>
</dbReference>
<organism evidence="1 2">
    <name type="scientific">Melastoma candidum</name>
    <dbReference type="NCBI Taxonomy" id="119954"/>
    <lineage>
        <taxon>Eukaryota</taxon>
        <taxon>Viridiplantae</taxon>
        <taxon>Streptophyta</taxon>
        <taxon>Embryophyta</taxon>
        <taxon>Tracheophyta</taxon>
        <taxon>Spermatophyta</taxon>
        <taxon>Magnoliopsida</taxon>
        <taxon>eudicotyledons</taxon>
        <taxon>Gunneridae</taxon>
        <taxon>Pentapetalae</taxon>
        <taxon>rosids</taxon>
        <taxon>malvids</taxon>
        <taxon>Myrtales</taxon>
        <taxon>Melastomataceae</taxon>
        <taxon>Melastomatoideae</taxon>
        <taxon>Melastomateae</taxon>
        <taxon>Melastoma</taxon>
    </lineage>
</organism>